<organism evidence="6 7">
    <name type="scientific">Pestalotiopsis fici (strain W106-1 / CGMCC3.15140)</name>
    <dbReference type="NCBI Taxonomy" id="1229662"/>
    <lineage>
        <taxon>Eukaryota</taxon>
        <taxon>Fungi</taxon>
        <taxon>Dikarya</taxon>
        <taxon>Ascomycota</taxon>
        <taxon>Pezizomycotina</taxon>
        <taxon>Sordariomycetes</taxon>
        <taxon>Xylariomycetidae</taxon>
        <taxon>Amphisphaeriales</taxon>
        <taxon>Sporocadaceae</taxon>
        <taxon>Pestalotiopsis</taxon>
    </lineage>
</organism>
<keyword evidence="3" id="KW-0732">Signal</keyword>
<protein>
    <recommendedName>
        <fullName evidence="8">Glucose-methanol-choline oxidoreductase N-terminal domain-containing protein</fullName>
    </recommendedName>
</protein>
<comment type="similarity">
    <text evidence="1">Belongs to the GMC oxidoreductase family.</text>
</comment>
<dbReference type="GeneID" id="19269097"/>
<gene>
    <name evidence="6" type="ORF">PFICI_04084</name>
</gene>
<keyword evidence="2" id="KW-0285">Flavoprotein</keyword>
<dbReference type="AlphaFoldDB" id="W3XJ56"/>
<dbReference type="EMBL" id="KI912110">
    <property type="protein sequence ID" value="ETS86059.1"/>
    <property type="molecule type" value="Genomic_DNA"/>
</dbReference>
<keyword evidence="2" id="KW-0274">FAD</keyword>
<dbReference type="KEGG" id="pfy:PFICI_04084"/>
<comment type="cofactor">
    <cofactor evidence="2">
        <name>FAD</name>
        <dbReference type="ChEBI" id="CHEBI:57692"/>
    </cofactor>
</comment>
<dbReference type="SUPFAM" id="SSF54373">
    <property type="entry name" value="FAD-linked reductases, C-terminal domain"/>
    <property type="match status" value="1"/>
</dbReference>
<name>W3XJ56_PESFW</name>
<dbReference type="InParanoid" id="W3XJ56"/>
<accession>W3XJ56</accession>
<dbReference type="eggNOG" id="KOG1238">
    <property type="taxonomic scope" value="Eukaryota"/>
</dbReference>
<evidence type="ECO:0000256" key="3">
    <source>
        <dbReference type="SAM" id="SignalP"/>
    </source>
</evidence>
<evidence type="ECO:0000313" key="6">
    <source>
        <dbReference type="EMBL" id="ETS86059.1"/>
    </source>
</evidence>
<feature type="signal peptide" evidence="3">
    <location>
        <begin position="1"/>
        <end position="21"/>
    </location>
</feature>
<feature type="binding site" evidence="2">
    <location>
        <begin position="161"/>
        <end position="164"/>
    </location>
    <ligand>
        <name>FAD</name>
        <dbReference type="ChEBI" id="CHEBI:57692"/>
    </ligand>
</feature>
<evidence type="ECO:0000259" key="5">
    <source>
        <dbReference type="Pfam" id="PF05199"/>
    </source>
</evidence>
<evidence type="ECO:0008006" key="8">
    <source>
        <dbReference type="Google" id="ProtNLM"/>
    </source>
</evidence>
<dbReference type="InterPro" id="IPR000172">
    <property type="entry name" value="GMC_OxRdtase_N"/>
</dbReference>
<feature type="domain" description="Glucose-methanol-choline oxidoreductase C-terminal" evidence="5">
    <location>
        <begin position="522"/>
        <end position="646"/>
    </location>
</feature>
<dbReference type="STRING" id="1229662.W3XJ56"/>
<dbReference type="Pfam" id="PF05199">
    <property type="entry name" value="GMC_oxred_C"/>
    <property type="match status" value="1"/>
</dbReference>
<evidence type="ECO:0000259" key="4">
    <source>
        <dbReference type="Pfam" id="PF00732"/>
    </source>
</evidence>
<evidence type="ECO:0000256" key="2">
    <source>
        <dbReference type="PIRSR" id="PIRSR000137-2"/>
    </source>
</evidence>
<sequence>MRTYTAIAAGLLLANSAVSLSVPWRFTTPKPRHNPFLGKRDSLEGYDYVVVGSGPGGGPTAANLAIAGFKVLLIDAGGDQGTELIEEVPALNLASTAYAETEWAFYVWHHPTLEEQAQDTKMTYLLPDGTEYTGLNPPEDAEPLGILYPRSGTLGGCSRHNALVTIQAFDSDWDGIAELTGDDTWKAAHMRTYWQKIEKNHYIPSSIIGHGFSGWYDTSLTSLITAVKDLKLVSLIAASATAMGQTVLTALLTTVTGLAGVLLTDINAPGQLKIQGVYQIPLAMRDSKRGGARDHIIDTANAVNADGSRKYQLDIKLDTLVTKIIFDESGDVPVATGVEFLEGKSLYRADRRSSTASPTGNGTVTVNREVIIAGGVYNTPQLLKLSGVGPKDELEKWDIPVVVDLPGVGLNLQDRYEQTLIGETPSNFSLIDGCTFMTTEDDPCLTTYLENDDQTAKGVYASNGIALGIIKKSSAAETDDPDLIITGGPANFPGYYPGWSEEALKDHVHWSWIVLKAHSRNNAGNITLKSTDPRDMPVINFNSFQVGGDEDLQAVAEGLEFGRRAFKDVIPLDGGFTEVWPTEETASTTEELKEYARREAWGHHASCSCPIGADDDVNAVLDTNLKVRGTKNLRVVDASVFPKIPGFYIAQPLHLVAEKASDVIIQEANASA</sequence>
<dbReference type="RefSeq" id="XP_007830856.1">
    <property type="nucleotide sequence ID" value="XM_007832665.1"/>
</dbReference>
<feature type="chain" id="PRO_5004834655" description="Glucose-methanol-choline oxidoreductase N-terminal domain-containing protein" evidence="3">
    <location>
        <begin position="22"/>
        <end position="672"/>
    </location>
</feature>
<dbReference type="PANTHER" id="PTHR11552:SF213">
    <property type="entry name" value="DEHYDROGENASE, PUTATIVE-RELATED"/>
    <property type="match status" value="1"/>
</dbReference>
<feature type="binding site" evidence="2">
    <location>
        <position position="321"/>
    </location>
    <ligand>
        <name>FAD</name>
        <dbReference type="ChEBI" id="CHEBI:57692"/>
    </ligand>
</feature>
<dbReference type="GO" id="GO:0050660">
    <property type="term" value="F:flavin adenine dinucleotide binding"/>
    <property type="evidence" value="ECO:0007669"/>
    <property type="project" value="InterPro"/>
</dbReference>
<proteinExistence type="inferred from homology"/>
<dbReference type="PIRSF" id="PIRSF000137">
    <property type="entry name" value="Alcohol_oxidase"/>
    <property type="match status" value="1"/>
</dbReference>
<dbReference type="Gene3D" id="3.30.560.10">
    <property type="entry name" value="Glucose Oxidase, domain 3"/>
    <property type="match status" value="1"/>
</dbReference>
<dbReference type="InterPro" id="IPR036188">
    <property type="entry name" value="FAD/NAD-bd_sf"/>
</dbReference>
<dbReference type="OMA" id="PNFFANA"/>
<dbReference type="HOGENOM" id="CLU_002865_4_1_1"/>
<dbReference type="Proteomes" id="UP000030651">
    <property type="component" value="Unassembled WGS sequence"/>
</dbReference>
<dbReference type="SUPFAM" id="SSF51905">
    <property type="entry name" value="FAD/NAD(P)-binding domain"/>
    <property type="match status" value="1"/>
</dbReference>
<dbReference type="InterPro" id="IPR012132">
    <property type="entry name" value="GMC_OxRdtase"/>
</dbReference>
<dbReference type="GO" id="GO:0016614">
    <property type="term" value="F:oxidoreductase activity, acting on CH-OH group of donors"/>
    <property type="evidence" value="ECO:0007669"/>
    <property type="project" value="InterPro"/>
</dbReference>
<dbReference type="InterPro" id="IPR007867">
    <property type="entry name" value="GMC_OxRtase_C"/>
</dbReference>
<evidence type="ECO:0000313" key="7">
    <source>
        <dbReference type="Proteomes" id="UP000030651"/>
    </source>
</evidence>
<dbReference type="PANTHER" id="PTHR11552">
    <property type="entry name" value="GLUCOSE-METHANOL-CHOLINE GMC OXIDOREDUCTASE"/>
    <property type="match status" value="1"/>
</dbReference>
<reference evidence="7" key="1">
    <citation type="journal article" date="2015" name="BMC Genomics">
        <title>Genomic and transcriptomic analysis of the endophytic fungus Pestalotiopsis fici reveals its lifestyle and high potential for synthesis of natural products.</title>
        <authorList>
            <person name="Wang X."/>
            <person name="Zhang X."/>
            <person name="Liu L."/>
            <person name="Xiang M."/>
            <person name="Wang W."/>
            <person name="Sun X."/>
            <person name="Che Y."/>
            <person name="Guo L."/>
            <person name="Liu G."/>
            <person name="Guo L."/>
            <person name="Wang C."/>
            <person name="Yin W.B."/>
            <person name="Stadler M."/>
            <person name="Zhang X."/>
            <person name="Liu X."/>
        </authorList>
    </citation>
    <scope>NUCLEOTIDE SEQUENCE [LARGE SCALE GENOMIC DNA]</scope>
    <source>
        <strain evidence="7">W106-1 / CGMCC3.15140</strain>
    </source>
</reference>
<evidence type="ECO:0000256" key="1">
    <source>
        <dbReference type="ARBA" id="ARBA00010790"/>
    </source>
</evidence>
<dbReference type="Gene3D" id="3.50.50.60">
    <property type="entry name" value="FAD/NAD(P)-binding domain"/>
    <property type="match status" value="1"/>
</dbReference>
<keyword evidence="7" id="KW-1185">Reference proteome</keyword>
<dbReference type="Pfam" id="PF00732">
    <property type="entry name" value="GMC_oxred_N"/>
    <property type="match status" value="1"/>
</dbReference>
<feature type="domain" description="Glucose-methanol-choline oxidoreductase N-terminal" evidence="4">
    <location>
        <begin position="147"/>
        <end position="416"/>
    </location>
</feature>
<dbReference type="OrthoDB" id="269227at2759"/>